<dbReference type="AlphaFoldDB" id="A0A917PD38"/>
<comment type="caution">
    <text evidence="1">The sequence shown here is derived from an EMBL/GenBank/DDBJ whole genome shotgun (WGS) entry which is preliminary data.</text>
</comment>
<keyword evidence="2" id="KW-1185">Reference proteome</keyword>
<organism evidence="1 2">
    <name type="scientific">Streptomyces lacrimifluminis</name>
    <dbReference type="NCBI Taxonomy" id="1500077"/>
    <lineage>
        <taxon>Bacteria</taxon>
        <taxon>Bacillati</taxon>
        <taxon>Actinomycetota</taxon>
        <taxon>Actinomycetes</taxon>
        <taxon>Kitasatosporales</taxon>
        <taxon>Streptomycetaceae</taxon>
        <taxon>Streptomyces</taxon>
    </lineage>
</organism>
<accession>A0A917PD38</accession>
<evidence type="ECO:0000313" key="2">
    <source>
        <dbReference type="Proteomes" id="UP000625682"/>
    </source>
</evidence>
<reference evidence="1" key="1">
    <citation type="journal article" date="2014" name="Int. J. Syst. Evol. Microbiol.">
        <title>Complete genome sequence of Corynebacterium casei LMG S-19264T (=DSM 44701T), isolated from a smear-ripened cheese.</title>
        <authorList>
            <consortium name="US DOE Joint Genome Institute (JGI-PGF)"/>
            <person name="Walter F."/>
            <person name="Albersmeier A."/>
            <person name="Kalinowski J."/>
            <person name="Ruckert C."/>
        </authorList>
    </citation>
    <scope>NUCLEOTIDE SEQUENCE</scope>
    <source>
        <strain evidence="1">CGMCC 4.7272</strain>
    </source>
</reference>
<dbReference type="Proteomes" id="UP000625682">
    <property type="component" value="Unassembled WGS sequence"/>
</dbReference>
<proteinExistence type="predicted"/>
<sequence length="60" mass="6306">MVGEKVDDGCRVNVGGADGDAEARGDLREGIMFTEVKQADQGTLVRRELAAAVGHPRGSH</sequence>
<reference evidence="1" key="2">
    <citation type="submission" date="2020-09" db="EMBL/GenBank/DDBJ databases">
        <authorList>
            <person name="Sun Q."/>
            <person name="Zhou Y."/>
        </authorList>
    </citation>
    <scope>NUCLEOTIDE SEQUENCE</scope>
    <source>
        <strain evidence="1">CGMCC 4.7272</strain>
    </source>
</reference>
<gene>
    <name evidence="1" type="ORF">GCM10012282_80410</name>
</gene>
<name>A0A917PD38_9ACTN</name>
<evidence type="ECO:0000313" key="1">
    <source>
        <dbReference type="EMBL" id="GGJ71472.1"/>
    </source>
</evidence>
<protein>
    <submittedName>
        <fullName evidence="1">Uncharacterized protein</fullName>
    </submittedName>
</protein>
<dbReference type="EMBL" id="BMMU01000070">
    <property type="protein sequence ID" value="GGJ71472.1"/>
    <property type="molecule type" value="Genomic_DNA"/>
</dbReference>